<accession>A0A5B7GQC9</accession>
<dbReference type="InterPro" id="IPR051581">
    <property type="entry name" value="Ca-bind"/>
</dbReference>
<dbReference type="InterPro" id="IPR018247">
    <property type="entry name" value="EF_Hand_1_Ca_BS"/>
</dbReference>
<dbReference type="InterPro" id="IPR002048">
    <property type="entry name" value="EF_hand_dom"/>
</dbReference>
<dbReference type="PANTHER" id="PTHR34524">
    <property type="entry name" value="CALCYPHOSIN"/>
    <property type="match status" value="1"/>
</dbReference>
<dbReference type="SMART" id="SM00054">
    <property type="entry name" value="EFh"/>
    <property type="match status" value="3"/>
</dbReference>
<dbReference type="CDD" id="cd00051">
    <property type="entry name" value="EFh"/>
    <property type="match status" value="1"/>
</dbReference>
<feature type="domain" description="EF-hand" evidence="4">
    <location>
        <begin position="157"/>
        <end position="192"/>
    </location>
</feature>
<proteinExistence type="predicted"/>
<keyword evidence="6" id="KW-1185">Reference proteome</keyword>
<dbReference type="Pfam" id="PF13202">
    <property type="entry name" value="EF-hand_5"/>
    <property type="match status" value="1"/>
</dbReference>
<keyword evidence="1" id="KW-0479">Metal-binding</keyword>
<reference evidence="5 6" key="1">
    <citation type="submission" date="2019-05" db="EMBL/GenBank/DDBJ databases">
        <title>Another draft genome of Portunus trituberculatus and its Hox gene families provides insights of decapod evolution.</title>
        <authorList>
            <person name="Jeong J.-H."/>
            <person name="Song I."/>
            <person name="Kim S."/>
            <person name="Choi T."/>
            <person name="Kim D."/>
            <person name="Ryu S."/>
            <person name="Kim W."/>
        </authorList>
    </citation>
    <scope>NUCLEOTIDE SEQUENCE [LARGE SCALE GENOMIC DNA]</scope>
    <source>
        <tissue evidence="5">Muscle</tissue>
    </source>
</reference>
<dbReference type="PANTHER" id="PTHR34524:SF6">
    <property type="entry name" value="CALCYPHOSINE LIKE"/>
    <property type="match status" value="1"/>
</dbReference>
<keyword evidence="3" id="KW-0106">Calcium</keyword>
<name>A0A5B7GQC9_PORTR</name>
<evidence type="ECO:0000259" key="4">
    <source>
        <dbReference type="PROSITE" id="PS50222"/>
    </source>
</evidence>
<dbReference type="AlphaFoldDB" id="A0A5B7GQC9"/>
<dbReference type="SUPFAM" id="SSF47473">
    <property type="entry name" value="EF-hand"/>
    <property type="match status" value="1"/>
</dbReference>
<organism evidence="5 6">
    <name type="scientific">Portunus trituberculatus</name>
    <name type="common">Swimming crab</name>
    <name type="synonym">Neptunus trituberculatus</name>
    <dbReference type="NCBI Taxonomy" id="210409"/>
    <lineage>
        <taxon>Eukaryota</taxon>
        <taxon>Metazoa</taxon>
        <taxon>Ecdysozoa</taxon>
        <taxon>Arthropoda</taxon>
        <taxon>Crustacea</taxon>
        <taxon>Multicrustacea</taxon>
        <taxon>Malacostraca</taxon>
        <taxon>Eumalacostraca</taxon>
        <taxon>Eucarida</taxon>
        <taxon>Decapoda</taxon>
        <taxon>Pleocyemata</taxon>
        <taxon>Brachyura</taxon>
        <taxon>Eubrachyura</taxon>
        <taxon>Portunoidea</taxon>
        <taxon>Portunidae</taxon>
        <taxon>Portuninae</taxon>
        <taxon>Portunus</taxon>
    </lineage>
</organism>
<feature type="domain" description="EF-hand" evidence="4">
    <location>
        <begin position="29"/>
        <end position="64"/>
    </location>
</feature>
<dbReference type="GO" id="GO:0005509">
    <property type="term" value="F:calcium ion binding"/>
    <property type="evidence" value="ECO:0007669"/>
    <property type="project" value="InterPro"/>
</dbReference>
<dbReference type="OrthoDB" id="444540at2759"/>
<dbReference type="PROSITE" id="PS50222">
    <property type="entry name" value="EF_HAND_2"/>
    <property type="match status" value="3"/>
</dbReference>
<dbReference type="Gene3D" id="1.10.238.10">
    <property type="entry name" value="EF-hand"/>
    <property type="match status" value="2"/>
</dbReference>
<gene>
    <name evidence="5" type="primary">CCB23_2</name>
    <name evidence="5" type="ORF">E2C01_052813</name>
</gene>
<dbReference type="Proteomes" id="UP000324222">
    <property type="component" value="Unassembled WGS sequence"/>
</dbReference>
<feature type="domain" description="EF-hand" evidence="4">
    <location>
        <begin position="65"/>
        <end position="100"/>
    </location>
</feature>
<sequence>MMANAKRKLAQANDPVEKLRLMCLSRGVSGIMGMGKVFRRMDDDGSHNLNMEEFSKGITETGLQLNEEDTKKLFNAFDRDGSGSVNYDEFLVAIRHYVITCHTTLRHTTPRHATNTVQYTPTRHGPHQHTNTRTLTTVEEATHYTPPSSTQPKMNDRRKKLVDMAFDKLDKTDDGVVTLEDLKGVYSVTNHPKYQSGEMTEEDILNTVLKKFENNTSLDGKVIKEGGRKGETLVEKYLLV</sequence>
<evidence type="ECO:0000256" key="2">
    <source>
        <dbReference type="ARBA" id="ARBA00022737"/>
    </source>
</evidence>
<evidence type="ECO:0000313" key="5">
    <source>
        <dbReference type="EMBL" id="MPC58804.1"/>
    </source>
</evidence>
<evidence type="ECO:0000256" key="3">
    <source>
        <dbReference type="ARBA" id="ARBA00022837"/>
    </source>
</evidence>
<dbReference type="Pfam" id="PF13499">
    <property type="entry name" value="EF-hand_7"/>
    <property type="match status" value="1"/>
</dbReference>
<keyword evidence="2" id="KW-0677">Repeat</keyword>
<comment type="caution">
    <text evidence="5">The sequence shown here is derived from an EMBL/GenBank/DDBJ whole genome shotgun (WGS) entry which is preliminary data.</text>
</comment>
<evidence type="ECO:0000313" key="6">
    <source>
        <dbReference type="Proteomes" id="UP000324222"/>
    </source>
</evidence>
<protein>
    <submittedName>
        <fullName evidence="5">Crustacean calcium-binding protein 23</fullName>
    </submittedName>
</protein>
<dbReference type="PROSITE" id="PS00018">
    <property type="entry name" value="EF_HAND_1"/>
    <property type="match status" value="2"/>
</dbReference>
<evidence type="ECO:0000256" key="1">
    <source>
        <dbReference type="ARBA" id="ARBA00022723"/>
    </source>
</evidence>
<dbReference type="EMBL" id="VSRR010016003">
    <property type="protein sequence ID" value="MPC58804.1"/>
    <property type="molecule type" value="Genomic_DNA"/>
</dbReference>
<dbReference type="InterPro" id="IPR011992">
    <property type="entry name" value="EF-hand-dom_pair"/>
</dbReference>